<comment type="caution">
    <text evidence="2">The sequence shown here is derived from an EMBL/GenBank/DDBJ whole genome shotgun (WGS) entry which is preliminary data.</text>
</comment>
<evidence type="ECO:0000313" key="3">
    <source>
        <dbReference type="Proteomes" id="UP000631535"/>
    </source>
</evidence>
<organism evidence="2 3">
    <name type="scientific">Streptomyces daqingensis</name>
    <dbReference type="NCBI Taxonomy" id="1472640"/>
    <lineage>
        <taxon>Bacteria</taxon>
        <taxon>Bacillati</taxon>
        <taxon>Actinomycetota</taxon>
        <taxon>Actinomycetes</taxon>
        <taxon>Kitasatosporales</taxon>
        <taxon>Streptomycetaceae</taxon>
        <taxon>Streptomyces</taxon>
    </lineage>
</organism>
<evidence type="ECO:0000313" key="2">
    <source>
        <dbReference type="EMBL" id="GGO46497.1"/>
    </source>
</evidence>
<dbReference type="Proteomes" id="UP000631535">
    <property type="component" value="Unassembled WGS sequence"/>
</dbReference>
<protein>
    <recommendedName>
        <fullName evidence="4">Ig-like domain-containing protein</fullName>
    </recommendedName>
</protein>
<reference evidence="3" key="1">
    <citation type="journal article" date="2019" name="Int. J. Syst. Evol. Microbiol.">
        <title>The Global Catalogue of Microorganisms (GCM) 10K type strain sequencing project: providing services to taxonomists for standard genome sequencing and annotation.</title>
        <authorList>
            <consortium name="The Broad Institute Genomics Platform"/>
            <consortium name="The Broad Institute Genome Sequencing Center for Infectious Disease"/>
            <person name="Wu L."/>
            <person name="Ma J."/>
        </authorList>
    </citation>
    <scope>NUCLEOTIDE SEQUENCE [LARGE SCALE GENOMIC DNA]</scope>
    <source>
        <strain evidence="3">CGMCC 4.7178</strain>
    </source>
</reference>
<sequence>MRGDVSELTERSAPRESVSGVARFGPGTKVPISCYVTGEDVHGNTTWYRVRAENEFRTVAPTGLCRGPAAGGSP</sequence>
<accession>A0ABQ2M442</accession>
<feature type="compositionally biased region" description="Basic and acidic residues" evidence="1">
    <location>
        <begin position="1"/>
        <end position="14"/>
    </location>
</feature>
<dbReference type="EMBL" id="BMMP01000004">
    <property type="protein sequence ID" value="GGO46497.1"/>
    <property type="molecule type" value="Genomic_DNA"/>
</dbReference>
<proteinExistence type="predicted"/>
<evidence type="ECO:0000256" key="1">
    <source>
        <dbReference type="SAM" id="MobiDB-lite"/>
    </source>
</evidence>
<name>A0ABQ2M442_9ACTN</name>
<feature type="region of interest" description="Disordered" evidence="1">
    <location>
        <begin position="1"/>
        <end position="27"/>
    </location>
</feature>
<evidence type="ECO:0008006" key="4">
    <source>
        <dbReference type="Google" id="ProtNLM"/>
    </source>
</evidence>
<keyword evidence="3" id="KW-1185">Reference proteome</keyword>
<gene>
    <name evidence="2" type="ORF">GCM10012287_17000</name>
</gene>